<dbReference type="EMBL" id="CAMPGE010004663">
    <property type="protein sequence ID" value="CAI2363510.1"/>
    <property type="molecule type" value="Genomic_DNA"/>
</dbReference>
<organism evidence="1 2">
    <name type="scientific">Euplotes crassus</name>
    <dbReference type="NCBI Taxonomy" id="5936"/>
    <lineage>
        <taxon>Eukaryota</taxon>
        <taxon>Sar</taxon>
        <taxon>Alveolata</taxon>
        <taxon>Ciliophora</taxon>
        <taxon>Intramacronucleata</taxon>
        <taxon>Spirotrichea</taxon>
        <taxon>Hypotrichia</taxon>
        <taxon>Euplotida</taxon>
        <taxon>Euplotidae</taxon>
        <taxon>Moneuplotes</taxon>
    </lineage>
</organism>
<accession>A0AAD1XAL6</accession>
<protein>
    <submittedName>
        <fullName evidence="1">Uncharacterized protein</fullName>
    </submittedName>
</protein>
<comment type="caution">
    <text evidence="1">The sequence shown here is derived from an EMBL/GenBank/DDBJ whole genome shotgun (WGS) entry which is preliminary data.</text>
</comment>
<evidence type="ECO:0000313" key="2">
    <source>
        <dbReference type="Proteomes" id="UP001295684"/>
    </source>
</evidence>
<dbReference type="Proteomes" id="UP001295684">
    <property type="component" value="Unassembled WGS sequence"/>
</dbReference>
<reference evidence="1" key="1">
    <citation type="submission" date="2023-07" db="EMBL/GenBank/DDBJ databases">
        <authorList>
            <consortium name="AG Swart"/>
            <person name="Singh M."/>
            <person name="Singh A."/>
            <person name="Seah K."/>
            <person name="Emmerich C."/>
        </authorList>
    </citation>
    <scope>NUCLEOTIDE SEQUENCE</scope>
    <source>
        <strain evidence="1">DP1</strain>
    </source>
</reference>
<sequence length="254" mass="29023">MISKSNNIELCDINDRSYLHPGSVFAAIVNTESDDIFSSFGTSRGSPQSQYDRSSTDKLSVQQASHEVCDTSQPKAFGSYLRKTGNGEEVEGTFGDNLKYYPVVPTQKISIKSMTSSNRRDVAYKSAIRLLRKFYRDIFKTQNPDIIQKTYQKSTLEHVYERVHAMMAELIPPESFTRDLVYYTIGMVGIKKASELPCCWAIKTQITTFQRCTRQFSRTRFDNALESENLKTLARCLVQELDDPRVNIFIEELS</sequence>
<gene>
    <name evidence="1" type="ORF">ECRASSUSDP1_LOCUS4846</name>
</gene>
<evidence type="ECO:0000313" key="1">
    <source>
        <dbReference type="EMBL" id="CAI2363510.1"/>
    </source>
</evidence>
<name>A0AAD1XAL6_EUPCR</name>
<keyword evidence="2" id="KW-1185">Reference proteome</keyword>
<dbReference type="AlphaFoldDB" id="A0AAD1XAL6"/>
<proteinExistence type="predicted"/>